<feature type="domain" description="GGDEF" evidence="4">
    <location>
        <begin position="791"/>
        <end position="929"/>
    </location>
</feature>
<evidence type="ECO:0000259" key="1">
    <source>
        <dbReference type="PROSITE" id="PS50112"/>
    </source>
</evidence>
<feature type="domain" description="PAS" evidence="1">
    <location>
        <begin position="636"/>
        <end position="690"/>
    </location>
</feature>
<name>A0A7H0HD19_9BURK</name>
<sequence length="1192" mass="131128">MSAAPSQDEAAFDQLALLAARICATPMAVVALAATPRQGFTASVGLTPAQAPQAAALCALAQDGGEAPLVVQDARSHPLLAHHPLVRGAPHVRFCACVPLFAPEGQALGTLAVLDRVPRLPDPAQIEGLRILAQQAQVQLALRRQQRQLTQLVHERDAMHAQLLAQSETLRTSERQYRQLFDDHPQPMWVYERHTLRLLAVNRAMVEHYGYTEAELLRMGMDELWLPEDRERLAAEMASIDAAQLRGGITRRHRRKDGSVMDVELSAGAANFNGVAARQVLATDVTQRRSAERELARLGRAQRLLSACNEALVRGTSEPAMLQAICQIAVDIGGYRMGWVGLARDDEQRSIEPVAHAGYNNRYLEALRLSWAEDQPGGQGPAGQAIRSGQPVIVQDIRREPAFQDWTERMLEHGFHGVIVLPLRDGERSFGLLYLYAPEVLAISPEEIALLQELSTDLAFGIVSLRARREQQRLQASVLKVAAAVSASTGTEFFEQLVHNMAEALGAQAGCVARLLPTPTGQPARAVTLALSVDGTLLANTEYTLAGTPSLHLLEQRQHVVAQDVARLHPDAPVLRRLGAQGYVGQQLCDADGEPLGLIFVLFRQPLASPDFVTSTLQIFAARASAEIHRQLAEQRIRHQASLLDKAQDAIIVRDLEHRILFWNQGAERLYGWTRLQVLGQSIVSLLYDDPAAFLRATQLAQEQGEWTGEITQRHRDGRPLDVEGRWTLIPGEDGQPPSILAINTDISQRKATEREIQRLAFYDALTGLPNRMLLMDRMHHALANAQRHHQGGALLFIDLDNFKTLNDTLGHDKGDLLLQQVAQRLNTCVRAIDTVARLGGDEFVVMIEQLSAQPHEVAIHARTVGEKILSLLSAPYTLASYQYRSTPSIGIAPFHGDGASVGELLKQADLAMYQAKTAGRSTLRFFDPDMQAVVTARAGLEADLRAALAQDEFLLHYQPQVNHAGRAVGVEALVRWEHPERGMVSPADFVPLAEETGLILPLGRWVLNTACKLLAQWRGDPDLAHLTMAVNVSSRQFRHADFVDDVARVLAVTGAPAGRLKLELTESLLVEDMETTIATMEALRAHGVGFALDDFGTGYSSLAYLKRMPLDQLKIDQSFVQDLLTDPNDAAIVDTIIGLSRSLGLEVIAEGVESVEQRDLLARAGCRFYQGYLFSRPLPTDALEQFLRDRI</sequence>
<dbReference type="Pfam" id="PF01590">
    <property type="entry name" value="GAF"/>
    <property type="match status" value="1"/>
</dbReference>
<dbReference type="Proteomes" id="UP000516057">
    <property type="component" value="Chromosome"/>
</dbReference>
<dbReference type="GO" id="GO:0006355">
    <property type="term" value="P:regulation of DNA-templated transcription"/>
    <property type="evidence" value="ECO:0007669"/>
    <property type="project" value="InterPro"/>
</dbReference>
<dbReference type="EMBL" id="CP060790">
    <property type="protein sequence ID" value="QNP58435.1"/>
    <property type="molecule type" value="Genomic_DNA"/>
</dbReference>
<dbReference type="InterPro" id="IPR000700">
    <property type="entry name" value="PAS-assoc_C"/>
</dbReference>
<dbReference type="InterPro" id="IPR029787">
    <property type="entry name" value="Nucleotide_cyclase"/>
</dbReference>
<gene>
    <name evidence="5" type="ORF">H9L24_15590</name>
</gene>
<dbReference type="SUPFAM" id="SSF55073">
    <property type="entry name" value="Nucleotide cyclase"/>
    <property type="match status" value="1"/>
</dbReference>
<reference evidence="5 6" key="1">
    <citation type="submission" date="2020-08" db="EMBL/GenBank/DDBJ databases">
        <title>Genome sequence of Acidovorax monticola KACC 19171T.</title>
        <authorList>
            <person name="Hyun D.-W."/>
            <person name="Bae J.-W."/>
        </authorList>
    </citation>
    <scope>NUCLEOTIDE SEQUENCE [LARGE SCALE GENOMIC DNA]</scope>
    <source>
        <strain evidence="5 6">KACC 19171</strain>
    </source>
</reference>
<dbReference type="PANTHER" id="PTHR44757:SF2">
    <property type="entry name" value="BIOFILM ARCHITECTURE MAINTENANCE PROTEIN MBAA"/>
    <property type="match status" value="1"/>
</dbReference>
<dbReference type="Gene3D" id="3.30.450.20">
    <property type="entry name" value="PAS domain"/>
    <property type="match status" value="2"/>
</dbReference>
<dbReference type="InterPro" id="IPR052155">
    <property type="entry name" value="Biofilm_reg_signaling"/>
</dbReference>
<feature type="domain" description="PAS" evidence="1">
    <location>
        <begin position="173"/>
        <end position="233"/>
    </location>
</feature>
<dbReference type="Pfam" id="PF00990">
    <property type="entry name" value="GGDEF"/>
    <property type="match status" value="1"/>
</dbReference>
<dbReference type="Gene3D" id="3.20.20.450">
    <property type="entry name" value="EAL domain"/>
    <property type="match status" value="1"/>
</dbReference>
<feature type="domain" description="PAC" evidence="2">
    <location>
        <begin position="707"/>
        <end position="759"/>
    </location>
</feature>
<protein>
    <submittedName>
        <fullName evidence="5">EAL domain-containing protein</fullName>
    </submittedName>
</protein>
<dbReference type="Pfam" id="PF13188">
    <property type="entry name" value="PAS_8"/>
    <property type="match status" value="1"/>
</dbReference>
<dbReference type="FunFam" id="3.20.20.450:FF:000001">
    <property type="entry name" value="Cyclic di-GMP phosphodiesterase yahA"/>
    <property type="match status" value="1"/>
</dbReference>
<dbReference type="SUPFAM" id="SSF141868">
    <property type="entry name" value="EAL domain-like"/>
    <property type="match status" value="1"/>
</dbReference>
<dbReference type="InterPro" id="IPR013767">
    <property type="entry name" value="PAS_fold"/>
</dbReference>
<dbReference type="SMART" id="SM00267">
    <property type="entry name" value="GGDEF"/>
    <property type="match status" value="1"/>
</dbReference>
<evidence type="ECO:0000259" key="2">
    <source>
        <dbReference type="PROSITE" id="PS50113"/>
    </source>
</evidence>
<keyword evidence="6" id="KW-1185">Reference proteome</keyword>
<dbReference type="InterPro" id="IPR035919">
    <property type="entry name" value="EAL_sf"/>
</dbReference>
<dbReference type="Pfam" id="PF00989">
    <property type="entry name" value="PAS"/>
    <property type="match status" value="1"/>
</dbReference>
<proteinExistence type="predicted"/>
<dbReference type="InterPro" id="IPR043128">
    <property type="entry name" value="Rev_trsase/Diguanyl_cyclase"/>
</dbReference>
<dbReference type="CDD" id="cd00130">
    <property type="entry name" value="PAS"/>
    <property type="match status" value="2"/>
</dbReference>
<dbReference type="InterPro" id="IPR001633">
    <property type="entry name" value="EAL_dom"/>
</dbReference>
<evidence type="ECO:0000259" key="3">
    <source>
        <dbReference type="PROSITE" id="PS50883"/>
    </source>
</evidence>
<dbReference type="PANTHER" id="PTHR44757">
    <property type="entry name" value="DIGUANYLATE CYCLASE DGCP"/>
    <property type="match status" value="1"/>
</dbReference>
<dbReference type="InterPro" id="IPR029016">
    <property type="entry name" value="GAF-like_dom_sf"/>
</dbReference>
<dbReference type="InterPro" id="IPR001610">
    <property type="entry name" value="PAC"/>
</dbReference>
<dbReference type="Pfam" id="PF00563">
    <property type="entry name" value="EAL"/>
    <property type="match status" value="1"/>
</dbReference>
<dbReference type="SUPFAM" id="SSF55785">
    <property type="entry name" value="PYP-like sensor domain (PAS domain)"/>
    <property type="match status" value="2"/>
</dbReference>
<dbReference type="Gene3D" id="3.30.450.40">
    <property type="match status" value="3"/>
</dbReference>
<dbReference type="PROSITE" id="PS50883">
    <property type="entry name" value="EAL"/>
    <property type="match status" value="1"/>
</dbReference>
<dbReference type="Pfam" id="PF13185">
    <property type="entry name" value="GAF_2"/>
    <property type="match status" value="1"/>
</dbReference>
<dbReference type="InterPro" id="IPR000014">
    <property type="entry name" value="PAS"/>
</dbReference>
<dbReference type="SMART" id="SM00086">
    <property type="entry name" value="PAC"/>
    <property type="match status" value="2"/>
</dbReference>
<dbReference type="SMART" id="SM00052">
    <property type="entry name" value="EAL"/>
    <property type="match status" value="1"/>
</dbReference>
<dbReference type="PROSITE" id="PS50887">
    <property type="entry name" value="GGDEF"/>
    <property type="match status" value="1"/>
</dbReference>
<dbReference type="InterPro" id="IPR003018">
    <property type="entry name" value="GAF"/>
</dbReference>
<dbReference type="KEGG" id="amon:H9L24_15590"/>
<accession>A0A7H0HD19</accession>
<dbReference type="InterPro" id="IPR000160">
    <property type="entry name" value="GGDEF_dom"/>
</dbReference>
<dbReference type="CDD" id="cd01948">
    <property type="entry name" value="EAL"/>
    <property type="match status" value="1"/>
</dbReference>
<dbReference type="NCBIfam" id="TIGR00229">
    <property type="entry name" value="sensory_box"/>
    <property type="match status" value="2"/>
</dbReference>
<dbReference type="InterPro" id="IPR035965">
    <property type="entry name" value="PAS-like_dom_sf"/>
</dbReference>
<evidence type="ECO:0000313" key="5">
    <source>
        <dbReference type="EMBL" id="QNP58435.1"/>
    </source>
</evidence>
<dbReference type="SMART" id="SM00065">
    <property type="entry name" value="GAF"/>
    <property type="match status" value="3"/>
</dbReference>
<dbReference type="Gene3D" id="3.30.70.270">
    <property type="match status" value="1"/>
</dbReference>
<organism evidence="5 6">
    <name type="scientific">Paenacidovorax monticola</name>
    <dbReference type="NCBI Taxonomy" id="1926868"/>
    <lineage>
        <taxon>Bacteria</taxon>
        <taxon>Pseudomonadati</taxon>
        <taxon>Pseudomonadota</taxon>
        <taxon>Betaproteobacteria</taxon>
        <taxon>Burkholderiales</taxon>
        <taxon>Comamonadaceae</taxon>
        <taxon>Paenacidovorax</taxon>
    </lineage>
</organism>
<dbReference type="PROSITE" id="PS50112">
    <property type="entry name" value="PAS"/>
    <property type="match status" value="2"/>
</dbReference>
<dbReference type="PROSITE" id="PS50113">
    <property type="entry name" value="PAC"/>
    <property type="match status" value="1"/>
</dbReference>
<dbReference type="SMART" id="SM00091">
    <property type="entry name" value="PAS"/>
    <property type="match status" value="2"/>
</dbReference>
<dbReference type="RefSeq" id="WP_187735423.1">
    <property type="nucleotide sequence ID" value="NZ_CP060790.1"/>
</dbReference>
<dbReference type="SUPFAM" id="SSF55781">
    <property type="entry name" value="GAF domain-like"/>
    <property type="match status" value="3"/>
</dbReference>
<dbReference type="AlphaFoldDB" id="A0A7H0HD19"/>
<evidence type="ECO:0000259" key="4">
    <source>
        <dbReference type="PROSITE" id="PS50887"/>
    </source>
</evidence>
<evidence type="ECO:0000313" key="6">
    <source>
        <dbReference type="Proteomes" id="UP000516057"/>
    </source>
</evidence>
<feature type="domain" description="EAL" evidence="3">
    <location>
        <begin position="938"/>
        <end position="1192"/>
    </location>
</feature>
<dbReference type="CDD" id="cd01949">
    <property type="entry name" value="GGDEF"/>
    <property type="match status" value="1"/>
</dbReference>
<dbReference type="NCBIfam" id="TIGR00254">
    <property type="entry name" value="GGDEF"/>
    <property type="match status" value="1"/>
</dbReference>